<evidence type="ECO:0000313" key="2">
    <source>
        <dbReference type="EMBL" id="RZS94206.1"/>
    </source>
</evidence>
<sequence length="110" mass="12585">MAKFYGPIGYAEMVETRPGVWDEKITEHMYFGDLTRNTRRLQSTETLNDDINIANEISIVADPFANENFHAMRYVGFMGAKWKISNVEVQYPRLILTVGGVYNEQASETT</sequence>
<comment type="caution">
    <text evidence="2">The sequence shown here is derived from an EMBL/GenBank/DDBJ whole genome shotgun (WGS) entry which is preliminary data.</text>
</comment>
<dbReference type="EMBL" id="SGXF01000005">
    <property type="protein sequence ID" value="RZS94206.1"/>
    <property type="molecule type" value="Genomic_DNA"/>
</dbReference>
<protein>
    <recommendedName>
        <fullName evidence="1">DUF7253 domain-containing protein</fullName>
    </recommendedName>
</protein>
<dbReference type="Proteomes" id="UP000292927">
    <property type="component" value="Unassembled WGS sequence"/>
</dbReference>
<evidence type="ECO:0000313" key="3">
    <source>
        <dbReference type="Proteomes" id="UP000292927"/>
    </source>
</evidence>
<organism evidence="2 3">
    <name type="scientific">Cuneatibacter caecimuris</name>
    <dbReference type="NCBI Taxonomy" id="1796618"/>
    <lineage>
        <taxon>Bacteria</taxon>
        <taxon>Bacillati</taxon>
        <taxon>Bacillota</taxon>
        <taxon>Clostridia</taxon>
        <taxon>Lachnospirales</taxon>
        <taxon>Lachnospiraceae</taxon>
        <taxon>Cuneatibacter</taxon>
    </lineage>
</organism>
<feature type="domain" description="DUF7253" evidence="1">
    <location>
        <begin position="1"/>
        <end position="108"/>
    </location>
</feature>
<accession>A0A4Q7P2R8</accession>
<dbReference type="Pfam" id="PF23911">
    <property type="entry name" value="DUF7253"/>
    <property type="match status" value="1"/>
</dbReference>
<evidence type="ECO:0000259" key="1">
    <source>
        <dbReference type="Pfam" id="PF23911"/>
    </source>
</evidence>
<reference evidence="2 3" key="1">
    <citation type="submission" date="2019-02" db="EMBL/GenBank/DDBJ databases">
        <title>Genomic Encyclopedia of Type Strains, Phase IV (KMG-IV): sequencing the most valuable type-strain genomes for metagenomic binning, comparative biology and taxonomic classification.</title>
        <authorList>
            <person name="Goeker M."/>
        </authorList>
    </citation>
    <scope>NUCLEOTIDE SEQUENCE [LARGE SCALE GENOMIC DNA]</scope>
    <source>
        <strain evidence="2 3">DSM 29486</strain>
    </source>
</reference>
<dbReference type="OrthoDB" id="1854887at2"/>
<dbReference type="InterPro" id="IPR055677">
    <property type="entry name" value="DUF7253"/>
</dbReference>
<proteinExistence type="predicted"/>
<keyword evidence="3" id="KW-1185">Reference proteome</keyword>
<dbReference type="AlphaFoldDB" id="A0A4Q7P2R8"/>
<name>A0A4Q7P2R8_9FIRM</name>
<gene>
    <name evidence="2" type="ORF">EV209_2576</name>
</gene>
<dbReference type="RefSeq" id="WP_130435828.1">
    <property type="nucleotide sequence ID" value="NZ_SGXF01000005.1"/>
</dbReference>